<keyword evidence="4" id="KW-1185">Reference proteome</keyword>
<dbReference type="OrthoDB" id="3944128at2759"/>
<evidence type="ECO:0000256" key="1">
    <source>
        <dbReference type="SAM" id="MobiDB-lite"/>
    </source>
</evidence>
<feature type="signal peptide" evidence="2">
    <location>
        <begin position="1"/>
        <end position="21"/>
    </location>
</feature>
<proteinExistence type="predicted"/>
<dbReference type="AlphaFoldDB" id="A0A7C8M7A1"/>
<organism evidence="3 4">
    <name type="scientific">Massariosphaeria phaeospora</name>
    <dbReference type="NCBI Taxonomy" id="100035"/>
    <lineage>
        <taxon>Eukaryota</taxon>
        <taxon>Fungi</taxon>
        <taxon>Dikarya</taxon>
        <taxon>Ascomycota</taxon>
        <taxon>Pezizomycotina</taxon>
        <taxon>Dothideomycetes</taxon>
        <taxon>Pleosporomycetidae</taxon>
        <taxon>Pleosporales</taxon>
        <taxon>Pleosporales incertae sedis</taxon>
        <taxon>Massariosphaeria</taxon>
    </lineage>
</organism>
<reference evidence="3 4" key="1">
    <citation type="submission" date="2020-01" db="EMBL/GenBank/DDBJ databases">
        <authorList>
            <consortium name="DOE Joint Genome Institute"/>
            <person name="Haridas S."/>
            <person name="Albert R."/>
            <person name="Binder M."/>
            <person name="Bloem J."/>
            <person name="Labutti K."/>
            <person name="Salamov A."/>
            <person name="Andreopoulos B."/>
            <person name="Baker S.E."/>
            <person name="Barry K."/>
            <person name="Bills G."/>
            <person name="Bluhm B.H."/>
            <person name="Cannon C."/>
            <person name="Castanera R."/>
            <person name="Culley D.E."/>
            <person name="Daum C."/>
            <person name="Ezra D."/>
            <person name="Gonzalez J.B."/>
            <person name="Henrissat B."/>
            <person name="Kuo A."/>
            <person name="Liang C."/>
            <person name="Lipzen A."/>
            <person name="Lutzoni F."/>
            <person name="Magnuson J."/>
            <person name="Mondo S."/>
            <person name="Nolan M."/>
            <person name="Ohm R."/>
            <person name="Pangilinan J."/>
            <person name="Park H.-J.H."/>
            <person name="Ramirez L."/>
            <person name="Alfaro M."/>
            <person name="Sun H."/>
            <person name="Tritt A."/>
            <person name="Yoshinaga Y."/>
            <person name="Zwiers L.-H.L."/>
            <person name="Turgeon B.G."/>
            <person name="Goodwin S.B."/>
            <person name="Spatafora J.W."/>
            <person name="Crous P.W."/>
            <person name="Grigoriev I.V."/>
        </authorList>
    </citation>
    <scope>NUCLEOTIDE SEQUENCE [LARGE SCALE GENOMIC DNA]</scope>
    <source>
        <strain evidence="3 4">CBS 611.86</strain>
    </source>
</reference>
<feature type="compositionally biased region" description="Basic and acidic residues" evidence="1">
    <location>
        <begin position="67"/>
        <end position="78"/>
    </location>
</feature>
<sequence length="493" mass="50327">MLITTSLRVYWLALSVGKAVAFAIKEDAAVGNSTTPAEATTTREQPLFKPHPELSATGFEPPTEATTARDRPQFRPHGELSATGFEQPVTTPLANVHQSPNNAPDDVGSIIASIIHSEAPAVHFESTATGFEQQPRIQGIPTGNSNEWPTESAGQRIEVTTRGWATDKPVTEAAPVITPPPALPPVVTHNSRTLRPIPATSVVIAGQTLTPGGETVTIGEGESAVEVHLDPSGLPVVVVGGQTSTHQFPQASTVIEGQTLTLGGPPITIGSGWSVSTISINDAGETLAVVQGATTTLSGPSPQTFTVGDVVATAEASQYNYIIDSSTLAVNQAVTIDGVAYALTTDSSGSTLLIAGDTTRTLPAFAQTNQMTVEPLPFAVSTSVIDGTTNYIIGSQTLAPGHPITMNGTEISITTTSGVVVLVVGDMTTTVSDGTRRTAGPTEEIAAATPVGPGSGPNASATGKKGAAERNAESSRGVCLGALGVVVALLGLG</sequence>
<dbReference type="Proteomes" id="UP000481861">
    <property type="component" value="Unassembled WGS sequence"/>
</dbReference>
<feature type="chain" id="PRO_5028859366" evidence="2">
    <location>
        <begin position="22"/>
        <end position="493"/>
    </location>
</feature>
<protein>
    <submittedName>
        <fullName evidence="3">Uncharacterized protein</fullName>
    </submittedName>
</protein>
<dbReference type="EMBL" id="JAADJZ010000032">
    <property type="protein sequence ID" value="KAF2865642.1"/>
    <property type="molecule type" value="Genomic_DNA"/>
</dbReference>
<feature type="region of interest" description="Disordered" evidence="1">
    <location>
        <begin position="48"/>
        <end position="84"/>
    </location>
</feature>
<comment type="caution">
    <text evidence="3">The sequence shown here is derived from an EMBL/GenBank/DDBJ whole genome shotgun (WGS) entry which is preliminary data.</text>
</comment>
<gene>
    <name evidence="3" type="ORF">BDV95DRAFT_612516</name>
</gene>
<evidence type="ECO:0000313" key="3">
    <source>
        <dbReference type="EMBL" id="KAF2865642.1"/>
    </source>
</evidence>
<accession>A0A7C8M7A1</accession>
<evidence type="ECO:0000313" key="4">
    <source>
        <dbReference type="Proteomes" id="UP000481861"/>
    </source>
</evidence>
<feature type="region of interest" description="Disordered" evidence="1">
    <location>
        <begin position="130"/>
        <end position="151"/>
    </location>
</feature>
<name>A0A7C8M7A1_9PLEO</name>
<keyword evidence="2" id="KW-0732">Signal</keyword>
<feature type="region of interest" description="Disordered" evidence="1">
    <location>
        <begin position="431"/>
        <end position="471"/>
    </location>
</feature>
<evidence type="ECO:0000256" key="2">
    <source>
        <dbReference type="SAM" id="SignalP"/>
    </source>
</evidence>